<organism evidence="1 2">
    <name type="scientific">Lasius platythorax</name>
    <dbReference type="NCBI Taxonomy" id="488582"/>
    <lineage>
        <taxon>Eukaryota</taxon>
        <taxon>Metazoa</taxon>
        <taxon>Ecdysozoa</taxon>
        <taxon>Arthropoda</taxon>
        <taxon>Hexapoda</taxon>
        <taxon>Insecta</taxon>
        <taxon>Pterygota</taxon>
        <taxon>Neoptera</taxon>
        <taxon>Endopterygota</taxon>
        <taxon>Hymenoptera</taxon>
        <taxon>Apocrita</taxon>
        <taxon>Aculeata</taxon>
        <taxon>Formicoidea</taxon>
        <taxon>Formicidae</taxon>
        <taxon>Formicinae</taxon>
        <taxon>Lasius</taxon>
        <taxon>Lasius</taxon>
    </lineage>
</organism>
<dbReference type="AlphaFoldDB" id="A0AAV2P931"/>
<keyword evidence="2" id="KW-1185">Reference proteome</keyword>
<evidence type="ECO:0000313" key="1">
    <source>
        <dbReference type="EMBL" id="CAL1689042.1"/>
    </source>
</evidence>
<accession>A0AAV2P931</accession>
<proteinExistence type="predicted"/>
<dbReference type="Proteomes" id="UP001497644">
    <property type="component" value="Chromosome 9"/>
</dbReference>
<protein>
    <submittedName>
        <fullName evidence="1">Uncharacterized protein</fullName>
    </submittedName>
</protein>
<name>A0AAV2P931_9HYME</name>
<dbReference type="EMBL" id="OZ034832">
    <property type="protein sequence ID" value="CAL1689042.1"/>
    <property type="molecule type" value="Genomic_DNA"/>
</dbReference>
<reference evidence="1" key="1">
    <citation type="submission" date="2024-04" db="EMBL/GenBank/DDBJ databases">
        <authorList>
            <consortium name="Molecular Ecology Group"/>
        </authorList>
    </citation>
    <scope>NUCLEOTIDE SEQUENCE</scope>
</reference>
<gene>
    <name evidence="1" type="ORF">LPLAT_LOCUS14043</name>
</gene>
<sequence>MNVLLSSKDGYLSLPLCDFFLYPQRSPAALELVLIAIRLSSDIDERATWRGVARLSNNGDVPWHRDAKECSRQRYSDKRGMRARTLDR</sequence>
<evidence type="ECO:0000313" key="2">
    <source>
        <dbReference type="Proteomes" id="UP001497644"/>
    </source>
</evidence>